<reference evidence="1 2" key="1">
    <citation type="submission" date="2015-09" db="EMBL/GenBank/DDBJ databases">
        <authorList>
            <consortium name="Pathogen Informatics"/>
        </authorList>
    </citation>
    <scope>NUCLEOTIDE SEQUENCE [LARGE SCALE GENOMIC DNA]</scope>
    <source>
        <strain evidence="1 2">2789STDY5834970</strain>
    </source>
</reference>
<evidence type="ECO:0000313" key="1">
    <source>
        <dbReference type="EMBL" id="CUM85561.1"/>
    </source>
</evidence>
<name>A0A173S5P4_9FIRM</name>
<gene>
    <name evidence="1" type="ORF">ERS852582_00844</name>
</gene>
<dbReference type="Proteomes" id="UP000095649">
    <property type="component" value="Unassembled WGS sequence"/>
</dbReference>
<dbReference type="RefSeq" id="WP_055185466.1">
    <property type="nucleotide sequence ID" value="NZ_CYXN01000004.1"/>
</dbReference>
<dbReference type="AlphaFoldDB" id="A0A173S5P4"/>
<dbReference type="EMBL" id="CYXN01000004">
    <property type="protein sequence ID" value="CUM85561.1"/>
    <property type="molecule type" value="Genomic_DNA"/>
</dbReference>
<protein>
    <submittedName>
        <fullName evidence="1">Uncharacterized protein</fullName>
    </submittedName>
</protein>
<accession>A0A173S5P4</accession>
<proteinExistence type="predicted"/>
<evidence type="ECO:0000313" key="2">
    <source>
        <dbReference type="Proteomes" id="UP000095649"/>
    </source>
</evidence>
<sequence>MELSEGEKIIQEAIRRKKEDEKRERKCNQELKKWDEVYKEIVSRYENVKESQETLTFQEYCLKQWMRKNGVELKICKITDAKVQNYLDEQAKNNAKNNKAEDPEYNLDVREKREKIGKEIKKKLKIIIGNEYKKLVTMIADKTLLTASNMVFFDLLLERKEDEWKNFVDRRENQLTYQLVQYQLSDIVLEEIIIRGFQSLWENKAMHFSKKAMMTRMQDLLIEEKMELTKSKTWILIEAMYNTITDFDNNYDRKENKAVFDFVDGELESCMEKITYCLETIDYDMAHDMKKEVIRQLKRYEKKNE</sequence>
<organism evidence="1 2">
    <name type="scientific">Faecalibacterium prausnitzii</name>
    <dbReference type="NCBI Taxonomy" id="853"/>
    <lineage>
        <taxon>Bacteria</taxon>
        <taxon>Bacillati</taxon>
        <taxon>Bacillota</taxon>
        <taxon>Clostridia</taxon>
        <taxon>Eubacteriales</taxon>
        <taxon>Oscillospiraceae</taxon>
        <taxon>Faecalibacterium</taxon>
    </lineage>
</organism>